<proteinExistence type="predicted"/>
<evidence type="ECO:0000313" key="2">
    <source>
        <dbReference type="Proteomes" id="UP000011116"/>
    </source>
</evidence>
<reference evidence="1" key="2">
    <citation type="submission" date="2020-10" db="EMBL/GenBank/DDBJ databases">
        <authorList>
            <person name="Scholz U."/>
            <person name="Mascher M."/>
            <person name="Fiebig A."/>
        </authorList>
    </citation>
    <scope>NUCLEOTIDE SEQUENCE [LARGE SCALE GENOMIC DNA]</scope>
    <source>
        <strain evidence="1">cv. Morex</strain>
    </source>
</reference>
<protein>
    <submittedName>
        <fullName evidence="1">Uncharacterized protein</fullName>
    </submittedName>
</protein>
<name>A0A8I6WPS6_HORVV</name>
<dbReference type="Gramene" id="HORVU.MOREX.r3.1HG0015990.1">
    <property type="protein sequence ID" value="HORVU.MOREX.r3.1HG0015990.1"/>
    <property type="gene ID" value="HORVU.MOREX.r3.1HG0015990"/>
</dbReference>
<reference evidence="2" key="1">
    <citation type="journal article" date="2012" name="Nature">
        <title>A physical, genetic and functional sequence assembly of the barley genome.</title>
        <authorList>
            <consortium name="The International Barley Genome Sequencing Consortium"/>
            <person name="Mayer K.F."/>
            <person name="Waugh R."/>
            <person name="Brown J.W."/>
            <person name="Schulman A."/>
            <person name="Langridge P."/>
            <person name="Platzer M."/>
            <person name="Fincher G.B."/>
            <person name="Muehlbauer G.J."/>
            <person name="Sato K."/>
            <person name="Close T.J."/>
            <person name="Wise R.P."/>
            <person name="Stein N."/>
        </authorList>
    </citation>
    <scope>NUCLEOTIDE SEQUENCE [LARGE SCALE GENOMIC DNA]</scope>
    <source>
        <strain evidence="2">cv. Morex</strain>
    </source>
</reference>
<organism evidence="1 2">
    <name type="scientific">Hordeum vulgare subsp. vulgare</name>
    <name type="common">Domesticated barley</name>
    <dbReference type="NCBI Taxonomy" id="112509"/>
    <lineage>
        <taxon>Eukaryota</taxon>
        <taxon>Viridiplantae</taxon>
        <taxon>Streptophyta</taxon>
        <taxon>Embryophyta</taxon>
        <taxon>Tracheophyta</taxon>
        <taxon>Spermatophyta</taxon>
        <taxon>Magnoliopsida</taxon>
        <taxon>Liliopsida</taxon>
        <taxon>Poales</taxon>
        <taxon>Poaceae</taxon>
        <taxon>BOP clade</taxon>
        <taxon>Pooideae</taxon>
        <taxon>Triticodae</taxon>
        <taxon>Triticeae</taxon>
        <taxon>Hordeinae</taxon>
        <taxon>Hordeum</taxon>
    </lineage>
</organism>
<dbReference type="Proteomes" id="UP000011116">
    <property type="component" value="Chromosome 1H"/>
</dbReference>
<accession>A0A8I6WPS6</accession>
<sequence length="272" mass="32262">MSDDGYWLCEYCGDSRGMRDMPRLRDDRFFSMKLDENGDMCLPCRARRYVLERLGFEDHERIETRSAKLRTIHGHTFVIQVLIPFFKQNLGAQSGQIFARHMDFKREWKSPLIFVLKIICQTTSTFGWLSMICFLFYLHDDLLHFLVARVLASRDTFPYHFGIGQNYSFYMPLVHRLSPDDIRRNVLQLPHDVVPPLMDPEGQIRIRSPLRAEFYAPYLINFKSRSKRLQIEAWREIKKVRKPQVGDRWISVIHHGAIDLILFYDIISKSED</sequence>
<evidence type="ECO:0000313" key="1">
    <source>
        <dbReference type="EnsemblPlants" id="HORVU.MOREX.r3.1HG0015990.1"/>
    </source>
</evidence>
<reference evidence="1" key="3">
    <citation type="submission" date="2022-01" db="UniProtKB">
        <authorList>
            <consortium name="EnsemblPlants"/>
        </authorList>
    </citation>
    <scope>IDENTIFICATION</scope>
    <source>
        <strain evidence="1">subsp. vulgare</strain>
    </source>
</reference>
<keyword evidence="2" id="KW-1185">Reference proteome</keyword>
<dbReference type="EnsemblPlants" id="HORVU.MOREX.r3.1HG0015990.1">
    <property type="protein sequence ID" value="HORVU.MOREX.r3.1HG0015990.1"/>
    <property type="gene ID" value="HORVU.MOREX.r3.1HG0015990"/>
</dbReference>
<dbReference type="AlphaFoldDB" id="A0A8I6WPS6"/>